<dbReference type="EnsemblMetazoa" id="GBRI027180-RA">
    <property type="protein sequence ID" value="GBRI027180-PA"/>
    <property type="gene ID" value="GBRI027180"/>
</dbReference>
<reference evidence="2" key="2">
    <citation type="submission" date="2020-05" db="UniProtKB">
        <authorList>
            <consortium name="EnsemblMetazoa"/>
        </authorList>
    </citation>
    <scope>IDENTIFICATION</scope>
    <source>
        <strain evidence="2">IAEA</strain>
    </source>
</reference>
<keyword evidence="1" id="KW-1133">Transmembrane helix</keyword>
<reference evidence="3" key="1">
    <citation type="submission" date="2014-03" db="EMBL/GenBank/DDBJ databases">
        <authorList>
            <person name="Aksoy S."/>
            <person name="Warren W."/>
            <person name="Wilson R.K."/>
        </authorList>
    </citation>
    <scope>NUCLEOTIDE SEQUENCE [LARGE SCALE GENOMIC DNA]</scope>
    <source>
        <strain evidence="3">IAEA</strain>
    </source>
</reference>
<feature type="transmembrane region" description="Helical" evidence="1">
    <location>
        <begin position="74"/>
        <end position="94"/>
    </location>
</feature>
<evidence type="ECO:0000313" key="2">
    <source>
        <dbReference type="EnsemblMetazoa" id="GBRI027180-PA"/>
    </source>
</evidence>
<dbReference type="Proteomes" id="UP000091820">
    <property type="component" value="Unassembled WGS sequence"/>
</dbReference>
<keyword evidence="3" id="KW-1185">Reference proteome</keyword>
<organism evidence="2 3">
    <name type="scientific">Glossina brevipalpis</name>
    <dbReference type="NCBI Taxonomy" id="37001"/>
    <lineage>
        <taxon>Eukaryota</taxon>
        <taxon>Metazoa</taxon>
        <taxon>Ecdysozoa</taxon>
        <taxon>Arthropoda</taxon>
        <taxon>Hexapoda</taxon>
        <taxon>Insecta</taxon>
        <taxon>Pterygota</taxon>
        <taxon>Neoptera</taxon>
        <taxon>Endopterygota</taxon>
        <taxon>Diptera</taxon>
        <taxon>Brachycera</taxon>
        <taxon>Muscomorpha</taxon>
        <taxon>Hippoboscoidea</taxon>
        <taxon>Glossinidae</taxon>
        <taxon>Glossina</taxon>
    </lineage>
</organism>
<evidence type="ECO:0000256" key="1">
    <source>
        <dbReference type="SAM" id="Phobius"/>
    </source>
</evidence>
<feature type="transmembrane region" description="Helical" evidence="1">
    <location>
        <begin position="146"/>
        <end position="163"/>
    </location>
</feature>
<accession>A0A1A9WPJ7</accession>
<feature type="transmembrane region" description="Helical" evidence="1">
    <location>
        <begin position="168"/>
        <end position="186"/>
    </location>
</feature>
<evidence type="ECO:0000313" key="3">
    <source>
        <dbReference type="Proteomes" id="UP000091820"/>
    </source>
</evidence>
<proteinExistence type="predicted"/>
<keyword evidence="1" id="KW-0472">Membrane</keyword>
<name>A0A1A9WPJ7_9MUSC</name>
<protein>
    <submittedName>
        <fullName evidence="2">Uncharacterized protein</fullName>
    </submittedName>
</protein>
<dbReference type="AlphaFoldDB" id="A0A1A9WPJ7"/>
<dbReference type="VEuPathDB" id="VectorBase:GBRI027180"/>
<sequence length="191" mass="21219">MRSRNAAKPLFTCLTRLRSRALRRATACGKGKPFRPGVPGGFIVTIPFEPNFAKAKEFSLADFLTAFKAAFSSLVNLAFFAVLGLNFSTGLLWFRITLVSSKLLLCTFTFKLIAPNALFTEPIIPKSLILRTIVFGLGFDSLDDKLLLLSLNTFCTIILLKVLLRELLALIIVLDICWPFLLTFMIKPGVN</sequence>
<keyword evidence="1" id="KW-0812">Transmembrane</keyword>